<sequence length="36" mass="4618">MHYSVWVFWEVFQKYFPASFFFSFFFLRVHFPNNMS</sequence>
<dbReference type="Proteomes" id="UP001054252">
    <property type="component" value="Unassembled WGS sequence"/>
</dbReference>
<keyword evidence="3" id="KW-1185">Reference proteome</keyword>
<keyword evidence="1" id="KW-0812">Transmembrane</keyword>
<name>A0AAV5JC68_9ROSI</name>
<dbReference type="EMBL" id="BPVZ01000036">
    <property type="protein sequence ID" value="GKV12139.1"/>
    <property type="molecule type" value="Genomic_DNA"/>
</dbReference>
<keyword evidence="1" id="KW-0472">Membrane</keyword>
<feature type="transmembrane region" description="Helical" evidence="1">
    <location>
        <begin position="12"/>
        <end position="31"/>
    </location>
</feature>
<evidence type="ECO:0000313" key="3">
    <source>
        <dbReference type="Proteomes" id="UP001054252"/>
    </source>
</evidence>
<protein>
    <submittedName>
        <fullName evidence="2">Uncharacterized protein</fullName>
    </submittedName>
</protein>
<organism evidence="2 3">
    <name type="scientific">Rubroshorea leprosula</name>
    <dbReference type="NCBI Taxonomy" id="152421"/>
    <lineage>
        <taxon>Eukaryota</taxon>
        <taxon>Viridiplantae</taxon>
        <taxon>Streptophyta</taxon>
        <taxon>Embryophyta</taxon>
        <taxon>Tracheophyta</taxon>
        <taxon>Spermatophyta</taxon>
        <taxon>Magnoliopsida</taxon>
        <taxon>eudicotyledons</taxon>
        <taxon>Gunneridae</taxon>
        <taxon>Pentapetalae</taxon>
        <taxon>rosids</taxon>
        <taxon>malvids</taxon>
        <taxon>Malvales</taxon>
        <taxon>Dipterocarpaceae</taxon>
        <taxon>Rubroshorea</taxon>
    </lineage>
</organism>
<gene>
    <name evidence="2" type="ORF">SLEP1_g23329</name>
</gene>
<dbReference type="AlphaFoldDB" id="A0AAV5JC68"/>
<keyword evidence="1" id="KW-1133">Transmembrane helix</keyword>
<accession>A0AAV5JC68</accession>
<comment type="caution">
    <text evidence="2">The sequence shown here is derived from an EMBL/GenBank/DDBJ whole genome shotgun (WGS) entry which is preliminary data.</text>
</comment>
<proteinExistence type="predicted"/>
<evidence type="ECO:0000256" key="1">
    <source>
        <dbReference type="SAM" id="Phobius"/>
    </source>
</evidence>
<reference evidence="2 3" key="1">
    <citation type="journal article" date="2021" name="Commun. Biol.">
        <title>The genome of Shorea leprosula (Dipterocarpaceae) highlights the ecological relevance of drought in aseasonal tropical rainforests.</title>
        <authorList>
            <person name="Ng K.K.S."/>
            <person name="Kobayashi M.J."/>
            <person name="Fawcett J.A."/>
            <person name="Hatakeyama M."/>
            <person name="Paape T."/>
            <person name="Ng C.H."/>
            <person name="Ang C.C."/>
            <person name="Tnah L.H."/>
            <person name="Lee C.T."/>
            <person name="Nishiyama T."/>
            <person name="Sese J."/>
            <person name="O'Brien M.J."/>
            <person name="Copetti D."/>
            <person name="Mohd Noor M.I."/>
            <person name="Ong R.C."/>
            <person name="Putra M."/>
            <person name="Sireger I.Z."/>
            <person name="Indrioko S."/>
            <person name="Kosugi Y."/>
            <person name="Izuno A."/>
            <person name="Isagi Y."/>
            <person name="Lee S.L."/>
            <person name="Shimizu K.K."/>
        </authorList>
    </citation>
    <scope>NUCLEOTIDE SEQUENCE [LARGE SCALE GENOMIC DNA]</scope>
    <source>
        <strain evidence="2">214</strain>
    </source>
</reference>
<evidence type="ECO:0000313" key="2">
    <source>
        <dbReference type="EMBL" id="GKV12139.1"/>
    </source>
</evidence>